<accession>A0ABW0TZK6</accession>
<evidence type="ECO:0000256" key="1">
    <source>
        <dbReference type="ARBA" id="ARBA00001946"/>
    </source>
</evidence>
<dbReference type="InterPro" id="IPR000086">
    <property type="entry name" value="NUDIX_hydrolase_dom"/>
</dbReference>
<evidence type="ECO:0000259" key="4">
    <source>
        <dbReference type="PROSITE" id="PS51462"/>
    </source>
</evidence>
<comment type="cofactor">
    <cofactor evidence="1">
        <name>Mg(2+)</name>
        <dbReference type="ChEBI" id="CHEBI:18420"/>
    </cofactor>
</comment>
<dbReference type="EMBL" id="JBHSNP010000011">
    <property type="protein sequence ID" value="MFC5603354.1"/>
    <property type="molecule type" value="Genomic_DNA"/>
</dbReference>
<dbReference type="InterPro" id="IPR020476">
    <property type="entry name" value="Nudix_hydrolase"/>
</dbReference>
<name>A0ABW0TZK6_9BACL</name>
<dbReference type="RefSeq" id="WP_381443729.1">
    <property type="nucleotide sequence ID" value="NZ_JBHSNP010000011.1"/>
</dbReference>
<evidence type="ECO:0000313" key="6">
    <source>
        <dbReference type="Proteomes" id="UP001596071"/>
    </source>
</evidence>
<evidence type="ECO:0000256" key="2">
    <source>
        <dbReference type="ARBA" id="ARBA00022801"/>
    </source>
</evidence>
<evidence type="ECO:0000256" key="3">
    <source>
        <dbReference type="RuleBase" id="RU003476"/>
    </source>
</evidence>
<dbReference type="PROSITE" id="PS00893">
    <property type="entry name" value="NUDIX_BOX"/>
    <property type="match status" value="1"/>
</dbReference>
<dbReference type="InterPro" id="IPR020084">
    <property type="entry name" value="NUDIX_hydrolase_CS"/>
</dbReference>
<dbReference type="PRINTS" id="PR00502">
    <property type="entry name" value="NUDIXFAMILY"/>
</dbReference>
<comment type="caution">
    <text evidence="5">The sequence shown here is derived from an EMBL/GenBank/DDBJ whole genome shotgun (WGS) entry which is preliminary data.</text>
</comment>
<dbReference type="SUPFAM" id="SSF55811">
    <property type="entry name" value="Nudix"/>
    <property type="match status" value="1"/>
</dbReference>
<feature type="domain" description="Nudix hydrolase" evidence="4">
    <location>
        <begin position="24"/>
        <end position="149"/>
    </location>
</feature>
<dbReference type="PROSITE" id="PS51462">
    <property type="entry name" value="NUDIX"/>
    <property type="match status" value="1"/>
</dbReference>
<dbReference type="Gene3D" id="3.90.79.10">
    <property type="entry name" value="Nucleoside Triphosphate Pyrophosphohydrolase"/>
    <property type="match status" value="1"/>
</dbReference>
<sequence>MQTTKNNGFEFLDFLVIKEEQLYDYHRLAGSYAVIKSNDKYLLCYNTWRKQWELPAGQREENETPKECAIRELYEETGQKVSNLDFKGLLKVKNLTNDEIKYNPIYFSTLDLLQPFQENSETSEIRLWDLNEDIGYVDGVDIKIFDYIF</sequence>
<dbReference type="InterPro" id="IPR015797">
    <property type="entry name" value="NUDIX_hydrolase-like_dom_sf"/>
</dbReference>
<evidence type="ECO:0000313" key="5">
    <source>
        <dbReference type="EMBL" id="MFC5603354.1"/>
    </source>
</evidence>
<reference evidence="6" key="1">
    <citation type="journal article" date="2019" name="Int. J. Syst. Evol. Microbiol.">
        <title>The Global Catalogue of Microorganisms (GCM) 10K type strain sequencing project: providing services to taxonomists for standard genome sequencing and annotation.</title>
        <authorList>
            <consortium name="The Broad Institute Genomics Platform"/>
            <consortium name="The Broad Institute Genome Sequencing Center for Infectious Disease"/>
            <person name="Wu L."/>
            <person name="Ma J."/>
        </authorList>
    </citation>
    <scope>NUCLEOTIDE SEQUENCE [LARGE SCALE GENOMIC DNA]</scope>
    <source>
        <strain evidence="6">KACC 11299</strain>
    </source>
</reference>
<keyword evidence="2 3" id="KW-0378">Hydrolase</keyword>
<dbReference type="PANTHER" id="PTHR43046:SF14">
    <property type="entry name" value="MUTT_NUDIX FAMILY PROTEIN"/>
    <property type="match status" value="1"/>
</dbReference>
<dbReference type="Proteomes" id="UP001596071">
    <property type="component" value="Unassembled WGS sequence"/>
</dbReference>
<organism evidence="5 6">
    <name type="scientific">Sporosarcina koreensis</name>
    <dbReference type="NCBI Taxonomy" id="334735"/>
    <lineage>
        <taxon>Bacteria</taxon>
        <taxon>Bacillati</taxon>
        <taxon>Bacillota</taxon>
        <taxon>Bacilli</taxon>
        <taxon>Bacillales</taxon>
        <taxon>Caryophanaceae</taxon>
        <taxon>Sporosarcina</taxon>
    </lineage>
</organism>
<protein>
    <submittedName>
        <fullName evidence="5">NUDIX domain-containing protein</fullName>
    </submittedName>
</protein>
<comment type="similarity">
    <text evidence="3">Belongs to the Nudix hydrolase family.</text>
</comment>
<dbReference type="Pfam" id="PF00293">
    <property type="entry name" value="NUDIX"/>
    <property type="match status" value="1"/>
</dbReference>
<gene>
    <name evidence="5" type="ORF">ACFPTP_08960</name>
</gene>
<proteinExistence type="inferred from homology"/>
<keyword evidence="6" id="KW-1185">Reference proteome</keyword>
<dbReference type="PANTHER" id="PTHR43046">
    <property type="entry name" value="GDP-MANNOSE MANNOSYL HYDROLASE"/>
    <property type="match status" value="1"/>
</dbReference>